<feature type="transmembrane region" description="Helical" evidence="1">
    <location>
        <begin position="29"/>
        <end position="49"/>
    </location>
</feature>
<dbReference type="AlphaFoldDB" id="A0A1H3YUU6"/>
<dbReference type="STRING" id="408074.SAMN05660909_00972"/>
<dbReference type="Gene3D" id="2.40.50.1020">
    <property type="entry name" value="LytTr DNA-binding domain"/>
    <property type="match status" value="1"/>
</dbReference>
<feature type="transmembrane region" description="Helical" evidence="1">
    <location>
        <begin position="61"/>
        <end position="84"/>
    </location>
</feature>
<feature type="transmembrane region" description="Helical" evidence="1">
    <location>
        <begin position="96"/>
        <end position="116"/>
    </location>
</feature>
<reference evidence="4" key="1">
    <citation type="submission" date="2016-10" db="EMBL/GenBank/DDBJ databases">
        <authorList>
            <person name="Varghese N."/>
            <person name="Submissions S."/>
        </authorList>
    </citation>
    <scope>NUCLEOTIDE SEQUENCE [LARGE SCALE GENOMIC DNA]</scope>
    <source>
        <strain evidence="4">DSM 23920</strain>
    </source>
</reference>
<evidence type="ECO:0000256" key="1">
    <source>
        <dbReference type="SAM" id="Phobius"/>
    </source>
</evidence>
<evidence type="ECO:0000313" key="3">
    <source>
        <dbReference type="EMBL" id="SEA15180.1"/>
    </source>
</evidence>
<sequence length="287" mass="33006">MKSFTTLPLISYATRQPRFTLLDSVSNRVTLILFCSVFSFLFMYLFLPFNMNLWYEGIDISLAPIFLCFTGCGVVVLSVTQFLLAKLPFRKKLTNATYLAWFIGEIILVTLLVTIFNVSISPVFFFTLDEYITTLHYTALLLPLPYCIALLWFYTREQVSKLRTLEKGKEDNCLQITDEHDKVVLTVHTSKLLLLKAEDNYVQLFYLVGNSLHKELVRTTLKKMEEKLPAGHFVRAHRSYLINIGKVVLFRKNSKGHQLQLEGLEEITVPVSATFLPAIQQRFTPEG</sequence>
<dbReference type="PROSITE" id="PS50930">
    <property type="entry name" value="HTH_LYTTR"/>
    <property type="match status" value="1"/>
</dbReference>
<accession>A0A1H3YUU6</accession>
<dbReference type="EMBL" id="FNRL01000003">
    <property type="protein sequence ID" value="SEA15180.1"/>
    <property type="molecule type" value="Genomic_DNA"/>
</dbReference>
<keyword evidence="1" id="KW-0472">Membrane</keyword>
<dbReference type="Pfam" id="PF04397">
    <property type="entry name" value="LytTR"/>
    <property type="match status" value="1"/>
</dbReference>
<dbReference type="PANTHER" id="PTHR37299:SF1">
    <property type="entry name" value="STAGE 0 SPORULATION PROTEIN A HOMOLOG"/>
    <property type="match status" value="1"/>
</dbReference>
<organism evidence="3 4">
    <name type="scientific">Chitinophaga terrae</name>
    <name type="common">ex Kim and Jung 2007</name>
    <dbReference type="NCBI Taxonomy" id="408074"/>
    <lineage>
        <taxon>Bacteria</taxon>
        <taxon>Pseudomonadati</taxon>
        <taxon>Bacteroidota</taxon>
        <taxon>Chitinophagia</taxon>
        <taxon>Chitinophagales</taxon>
        <taxon>Chitinophagaceae</taxon>
        <taxon>Chitinophaga</taxon>
    </lineage>
</organism>
<dbReference type="GO" id="GO:0003677">
    <property type="term" value="F:DNA binding"/>
    <property type="evidence" value="ECO:0007669"/>
    <property type="project" value="UniProtKB-KW"/>
</dbReference>
<feature type="domain" description="HTH LytTR-type" evidence="2">
    <location>
        <begin position="216"/>
        <end position="285"/>
    </location>
</feature>
<dbReference type="PANTHER" id="PTHR37299">
    <property type="entry name" value="TRANSCRIPTIONAL REGULATOR-RELATED"/>
    <property type="match status" value="1"/>
</dbReference>
<evidence type="ECO:0000313" key="4">
    <source>
        <dbReference type="Proteomes" id="UP000199656"/>
    </source>
</evidence>
<evidence type="ECO:0000259" key="2">
    <source>
        <dbReference type="PROSITE" id="PS50930"/>
    </source>
</evidence>
<gene>
    <name evidence="3" type="ORF">SAMN05660909_00972</name>
</gene>
<keyword evidence="1" id="KW-1133">Transmembrane helix</keyword>
<dbReference type="InterPro" id="IPR007492">
    <property type="entry name" value="LytTR_DNA-bd_dom"/>
</dbReference>
<keyword evidence="4" id="KW-1185">Reference proteome</keyword>
<proteinExistence type="predicted"/>
<keyword evidence="3" id="KW-0238">DNA-binding</keyword>
<dbReference type="GO" id="GO:0000156">
    <property type="term" value="F:phosphorelay response regulator activity"/>
    <property type="evidence" value="ECO:0007669"/>
    <property type="project" value="InterPro"/>
</dbReference>
<dbReference type="RefSeq" id="WP_168927733.1">
    <property type="nucleotide sequence ID" value="NZ_BKAT01000002.1"/>
</dbReference>
<name>A0A1H3YUU6_9BACT</name>
<keyword evidence="1" id="KW-0812">Transmembrane</keyword>
<dbReference type="SMART" id="SM00850">
    <property type="entry name" value="LytTR"/>
    <property type="match status" value="1"/>
</dbReference>
<feature type="transmembrane region" description="Helical" evidence="1">
    <location>
        <begin position="136"/>
        <end position="154"/>
    </location>
</feature>
<protein>
    <submittedName>
        <fullName evidence="3">LytTr DNA-binding domain-containing protein</fullName>
    </submittedName>
</protein>
<dbReference type="InterPro" id="IPR046947">
    <property type="entry name" value="LytR-like"/>
</dbReference>
<dbReference type="Proteomes" id="UP000199656">
    <property type="component" value="Unassembled WGS sequence"/>
</dbReference>